<dbReference type="AlphaFoldDB" id="A0A9Q8WME3"/>
<evidence type="ECO:0000313" key="2">
    <source>
        <dbReference type="Proteomes" id="UP000830671"/>
    </source>
</evidence>
<protein>
    <submittedName>
        <fullName evidence="1">Uncharacterized protein</fullName>
    </submittedName>
</protein>
<sequence>LTKFTYFILYTKSSTIKDLVYIFTKVILLNYNLLKEVISNKNKLFISKF</sequence>
<gene>
    <name evidence="1" type="ORF">CLUP02_14106</name>
</gene>
<name>A0A9Q8WME3_9PEZI</name>
<proteinExistence type="predicted"/>
<dbReference type="GeneID" id="73348048"/>
<keyword evidence="2" id="KW-1185">Reference proteome</keyword>
<dbReference type="KEGG" id="clup:CLUP02_14106"/>
<dbReference type="Proteomes" id="UP000830671">
    <property type="component" value="Chromosome 7"/>
</dbReference>
<accession>A0A9Q8WME3</accession>
<evidence type="ECO:0000313" key="1">
    <source>
        <dbReference type="EMBL" id="UQC88581.1"/>
    </source>
</evidence>
<dbReference type="RefSeq" id="XP_049150184.1">
    <property type="nucleotide sequence ID" value="XM_049293038.1"/>
</dbReference>
<organism evidence="1 2">
    <name type="scientific">Colletotrichum lupini</name>
    <dbReference type="NCBI Taxonomy" id="145971"/>
    <lineage>
        <taxon>Eukaryota</taxon>
        <taxon>Fungi</taxon>
        <taxon>Dikarya</taxon>
        <taxon>Ascomycota</taxon>
        <taxon>Pezizomycotina</taxon>
        <taxon>Sordariomycetes</taxon>
        <taxon>Hypocreomycetidae</taxon>
        <taxon>Glomerellales</taxon>
        <taxon>Glomerellaceae</taxon>
        <taxon>Colletotrichum</taxon>
        <taxon>Colletotrichum acutatum species complex</taxon>
    </lineage>
</organism>
<feature type="non-terminal residue" evidence="1">
    <location>
        <position position="1"/>
    </location>
</feature>
<reference evidence="1" key="1">
    <citation type="journal article" date="2021" name="Mol. Plant Microbe Interact.">
        <title>Complete Genome Sequence of the Plant-Pathogenic Fungus Colletotrichum lupini.</title>
        <authorList>
            <person name="Baroncelli R."/>
            <person name="Pensec F."/>
            <person name="Da Lio D."/>
            <person name="Boufleur T."/>
            <person name="Vicente I."/>
            <person name="Sarrocco S."/>
            <person name="Picot A."/>
            <person name="Baraldi E."/>
            <person name="Sukno S."/>
            <person name="Thon M."/>
            <person name="Le Floch G."/>
        </authorList>
    </citation>
    <scope>NUCLEOTIDE SEQUENCE</scope>
    <source>
        <strain evidence="1">IMI 504893</strain>
    </source>
</reference>
<dbReference type="EMBL" id="CP019479">
    <property type="protein sequence ID" value="UQC88581.1"/>
    <property type="molecule type" value="Genomic_DNA"/>
</dbReference>